<reference evidence="1 2" key="1">
    <citation type="journal article" date="2015" name="Genome Announc.">
        <title>Expanding the biotechnology potential of lactobacilli through comparative genomics of 213 strains and associated genera.</title>
        <authorList>
            <person name="Sun Z."/>
            <person name="Harris H.M."/>
            <person name="McCann A."/>
            <person name="Guo C."/>
            <person name="Argimon S."/>
            <person name="Zhang W."/>
            <person name="Yang X."/>
            <person name="Jeffery I.B."/>
            <person name="Cooney J.C."/>
            <person name="Kagawa T.F."/>
            <person name="Liu W."/>
            <person name="Song Y."/>
            <person name="Salvetti E."/>
            <person name="Wrobel A."/>
            <person name="Rasinkangas P."/>
            <person name="Parkhill J."/>
            <person name="Rea M.C."/>
            <person name="O'Sullivan O."/>
            <person name="Ritari J."/>
            <person name="Douillard F.P."/>
            <person name="Paul Ross R."/>
            <person name="Yang R."/>
            <person name="Briner A.E."/>
            <person name="Felis G.E."/>
            <person name="de Vos W.M."/>
            <person name="Barrangou R."/>
            <person name="Klaenhammer T.R."/>
            <person name="Caufield P.W."/>
            <person name="Cui Y."/>
            <person name="Zhang H."/>
            <person name="O'Toole P.W."/>
        </authorList>
    </citation>
    <scope>NUCLEOTIDE SEQUENCE [LARGE SCALE GENOMIC DNA]</scope>
    <source>
        <strain evidence="1 2">DSM 20719</strain>
    </source>
</reference>
<name>A0AA89HZH5_9LACO</name>
<comment type="caution">
    <text evidence="1">The sequence shown here is derived from an EMBL/GenBank/DDBJ whole genome shotgun (WGS) entry which is preliminary data.</text>
</comment>
<evidence type="ECO:0000313" key="1">
    <source>
        <dbReference type="EMBL" id="KRM20528.1"/>
    </source>
</evidence>
<dbReference type="AlphaFoldDB" id="A0AA89HZH5"/>
<dbReference type="EMBL" id="AYZB01000072">
    <property type="protein sequence ID" value="KRM20528.1"/>
    <property type="molecule type" value="Genomic_DNA"/>
</dbReference>
<sequence>MQDGSYSGAGVWSVGVNVYIGEKKYKEIFVENGLMGGETLPDKDLDASQRVNVIYSDGRKEILK</sequence>
<protein>
    <submittedName>
        <fullName evidence="1">Uncharacterized protein</fullName>
    </submittedName>
</protein>
<evidence type="ECO:0000313" key="2">
    <source>
        <dbReference type="Proteomes" id="UP000050823"/>
    </source>
</evidence>
<gene>
    <name evidence="1" type="ORF">FC90_GL000131</name>
</gene>
<dbReference type="Proteomes" id="UP000050823">
    <property type="component" value="Unassembled WGS sequence"/>
</dbReference>
<proteinExistence type="predicted"/>
<organism evidence="1 2">
    <name type="scientific">Latilactobacillus graminis DSM 20719</name>
    <dbReference type="NCBI Taxonomy" id="1423752"/>
    <lineage>
        <taxon>Bacteria</taxon>
        <taxon>Bacillati</taxon>
        <taxon>Bacillota</taxon>
        <taxon>Bacilli</taxon>
        <taxon>Lactobacillales</taxon>
        <taxon>Lactobacillaceae</taxon>
        <taxon>Latilactobacillus</taxon>
    </lineage>
</organism>
<accession>A0AA89HZH5</accession>